<sequence length="145" mass="16701">MTNLSGMDRCQKDMTERILKLALEIIYLLTGEDYAARKKATVECMTSNSPPYGSVVRSESPSTEFPSNLLIIERNNDEKILDLTNRIIELLTGEVPIRCQDVTVHFSMEEWEYLEEHKELYKDVIMMDHQPLTSPGKGTMSWNLE</sequence>
<keyword evidence="3" id="KW-1185">Reference proteome</keyword>
<protein>
    <recommendedName>
        <fullName evidence="1">KRAB domain-containing protein</fullName>
    </recommendedName>
</protein>
<dbReference type="AlphaFoldDB" id="A0A8J6JSL6"/>
<reference evidence="2" key="1">
    <citation type="thesis" date="2020" institute="ProQuest LLC" country="789 East Eisenhower Parkway, Ann Arbor, MI, USA">
        <title>Comparative Genomics and Chromosome Evolution.</title>
        <authorList>
            <person name="Mudd A.B."/>
        </authorList>
    </citation>
    <scope>NUCLEOTIDE SEQUENCE</scope>
    <source>
        <strain evidence="2">HN-11 Male</strain>
        <tissue evidence="2">Kidney and liver</tissue>
    </source>
</reference>
<dbReference type="SUPFAM" id="SSF109640">
    <property type="entry name" value="KRAB domain (Kruppel-associated box)"/>
    <property type="match status" value="1"/>
</dbReference>
<dbReference type="GO" id="GO:0006355">
    <property type="term" value="P:regulation of DNA-templated transcription"/>
    <property type="evidence" value="ECO:0007669"/>
    <property type="project" value="InterPro"/>
</dbReference>
<proteinExistence type="predicted"/>
<dbReference type="EMBL" id="WNTK01000690">
    <property type="protein sequence ID" value="KAG9468905.1"/>
    <property type="molecule type" value="Genomic_DNA"/>
</dbReference>
<name>A0A8J6JSL6_ELECQ</name>
<dbReference type="Pfam" id="PF01352">
    <property type="entry name" value="KRAB"/>
    <property type="match status" value="1"/>
</dbReference>
<gene>
    <name evidence="2" type="ORF">GDO78_021698</name>
</gene>
<feature type="domain" description="KRAB" evidence="1">
    <location>
        <begin position="97"/>
        <end position="145"/>
    </location>
</feature>
<evidence type="ECO:0000259" key="1">
    <source>
        <dbReference type="PROSITE" id="PS50805"/>
    </source>
</evidence>
<accession>A0A8J6JSL6</accession>
<dbReference type="InterPro" id="IPR001909">
    <property type="entry name" value="KRAB"/>
</dbReference>
<dbReference type="Gene3D" id="6.10.140.140">
    <property type="match status" value="1"/>
</dbReference>
<comment type="caution">
    <text evidence="2">The sequence shown here is derived from an EMBL/GenBank/DDBJ whole genome shotgun (WGS) entry which is preliminary data.</text>
</comment>
<dbReference type="InterPro" id="IPR036051">
    <property type="entry name" value="KRAB_dom_sf"/>
</dbReference>
<evidence type="ECO:0000313" key="2">
    <source>
        <dbReference type="EMBL" id="KAG9468905.1"/>
    </source>
</evidence>
<evidence type="ECO:0000313" key="3">
    <source>
        <dbReference type="Proteomes" id="UP000770717"/>
    </source>
</evidence>
<dbReference type="PROSITE" id="PS50805">
    <property type="entry name" value="KRAB"/>
    <property type="match status" value="1"/>
</dbReference>
<dbReference type="Proteomes" id="UP000770717">
    <property type="component" value="Unassembled WGS sequence"/>
</dbReference>
<organism evidence="2 3">
    <name type="scientific">Eleutherodactylus coqui</name>
    <name type="common">Puerto Rican coqui</name>
    <dbReference type="NCBI Taxonomy" id="57060"/>
    <lineage>
        <taxon>Eukaryota</taxon>
        <taxon>Metazoa</taxon>
        <taxon>Chordata</taxon>
        <taxon>Craniata</taxon>
        <taxon>Vertebrata</taxon>
        <taxon>Euteleostomi</taxon>
        <taxon>Amphibia</taxon>
        <taxon>Batrachia</taxon>
        <taxon>Anura</taxon>
        <taxon>Neobatrachia</taxon>
        <taxon>Hyloidea</taxon>
        <taxon>Eleutherodactylidae</taxon>
        <taxon>Eleutherodactylinae</taxon>
        <taxon>Eleutherodactylus</taxon>
        <taxon>Eleutherodactylus</taxon>
    </lineage>
</organism>